<evidence type="ECO:0000313" key="1">
    <source>
        <dbReference type="EMBL" id="KKN76678.1"/>
    </source>
</evidence>
<name>A0A0F9WEH6_9ZZZZ</name>
<dbReference type="AlphaFoldDB" id="A0A0F9WEH6"/>
<dbReference type="Gene3D" id="3.40.50.150">
    <property type="entry name" value="Vaccinia Virus protein VP39"/>
    <property type="match status" value="1"/>
</dbReference>
<dbReference type="CDD" id="cd02440">
    <property type="entry name" value="AdoMet_MTases"/>
    <property type="match status" value="1"/>
</dbReference>
<dbReference type="InterPro" id="IPR029063">
    <property type="entry name" value="SAM-dependent_MTases_sf"/>
</dbReference>
<dbReference type="GO" id="GO:0008168">
    <property type="term" value="F:methyltransferase activity"/>
    <property type="evidence" value="ECO:0007669"/>
    <property type="project" value="TreeGrafter"/>
</dbReference>
<reference evidence="1" key="1">
    <citation type="journal article" date="2015" name="Nature">
        <title>Complex archaea that bridge the gap between prokaryotes and eukaryotes.</title>
        <authorList>
            <person name="Spang A."/>
            <person name="Saw J.H."/>
            <person name="Jorgensen S.L."/>
            <person name="Zaremba-Niedzwiedzka K."/>
            <person name="Martijn J."/>
            <person name="Lind A.E."/>
            <person name="van Eijk R."/>
            <person name="Schleper C."/>
            <person name="Guy L."/>
            <person name="Ettema T.J."/>
        </authorList>
    </citation>
    <scope>NUCLEOTIDE SEQUENCE</scope>
</reference>
<protein>
    <submittedName>
        <fullName evidence="1">Uncharacterized protein</fullName>
    </submittedName>
</protein>
<dbReference type="Pfam" id="PF13489">
    <property type="entry name" value="Methyltransf_23"/>
    <property type="match status" value="1"/>
</dbReference>
<dbReference type="PANTHER" id="PTHR43591:SF24">
    <property type="entry name" value="2-METHOXY-6-POLYPRENYL-1,4-BENZOQUINOL METHYLASE, MITOCHONDRIAL"/>
    <property type="match status" value="1"/>
</dbReference>
<proteinExistence type="predicted"/>
<gene>
    <name evidence="1" type="ORF">LCGC14_0367690</name>
</gene>
<organism evidence="1">
    <name type="scientific">marine sediment metagenome</name>
    <dbReference type="NCBI Taxonomy" id="412755"/>
    <lineage>
        <taxon>unclassified sequences</taxon>
        <taxon>metagenomes</taxon>
        <taxon>ecological metagenomes</taxon>
    </lineage>
</organism>
<dbReference type="EMBL" id="LAZR01000291">
    <property type="protein sequence ID" value="KKN76678.1"/>
    <property type="molecule type" value="Genomic_DNA"/>
</dbReference>
<sequence length="215" mass="24744">MTKPDRPVVDWITRRHQRWVFPRRARQLTTALAEMLPGHVETLLDVGCGDGTIARRLFDRRPGLSVAGVDVLARLNVAIPMDIFDGRQLPFERDSFDAVMLVDVLHHCDEPDVLLAEVARVARQAILIKDHTVAGPFGRSILHFMDWVGNRGHGVRLVYNYWTAHQWDEAWQRHGLTVVECRRRLKLYPAWSRWVLESGKHFLIHLAPPEKEPSA</sequence>
<dbReference type="PANTHER" id="PTHR43591">
    <property type="entry name" value="METHYLTRANSFERASE"/>
    <property type="match status" value="1"/>
</dbReference>
<accession>A0A0F9WEH6</accession>
<dbReference type="SUPFAM" id="SSF53335">
    <property type="entry name" value="S-adenosyl-L-methionine-dependent methyltransferases"/>
    <property type="match status" value="1"/>
</dbReference>
<comment type="caution">
    <text evidence="1">The sequence shown here is derived from an EMBL/GenBank/DDBJ whole genome shotgun (WGS) entry which is preliminary data.</text>
</comment>